<keyword evidence="2" id="KW-0472">Membrane</keyword>
<evidence type="ECO:0000256" key="2">
    <source>
        <dbReference type="SAM" id="Phobius"/>
    </source>
</evidence>
<keyword evidence="1" id="KW-0175">Coiled coil</keyword>
<feature type="coiled-coil region" evidence="1">
    <location>
        <begin position="124"/>
        <end position="151"/>
    </location>
</feature>
<sequence>MSNKNNNQGPRRFWGIRKISFTAILISIAVVFAIIGTQIILVASIPTFKISFIGLPVKITGFIFGPIVGILTGLMADLISFMILPVFFHPLYTLATVMNGIVSGIIGWFFIKFLGYYFGYDIRITFHKKRIAKAKRKIALLKKQALDANAALSERNKEIISKLEIKILYREAKIKRWHIKKYSTTLMNINMIVALTILAGIICTISVSLSMPQIVSDEMLKDSVIKNRYVLLGLLVFGFSTMAIFVIVGRFKIKPERYTVFVPIIIFSALLEFINVPLLSMADAASLSGQMDRWPLFIVTHIATSPIKIWVNLTVIYYSYSIVSNLINRNENVVY</sequence>
<dbReference type="EMBL" id="CP101808">
    <property type="protein sequence ID" value="UUD37125.1"/>
    <property type="molecule type" value="Genomic_DNA"/>
</dbReference>
<feature type="transmembrane region" description="Helical" evidence="2">
    <location>
        <begin position="50"/>
        <end position="71"/>
    </location>
</feature>
<evidence type="ECO:0000313" key="3">
    <source>
        <dbReference type="EMBL" id="UUD37125.1"/>
    </source>
</evidence>
<feature type="transmembrane region" description="Helical" evidence="2">
    <location>
        <begin position="78"/>
        <end position="95"/>
    </location>
</feature>
<dbReference type="RefSeq" id="WP_129722215.1">
    <property type="nucleotide sequence ID" value="NZ_CP101808.1"/>
</dbReference>
<gene>
    <name evidence="3" type="ORF">NPA09_00930</name>
</gene>
<feature type="transmembrane region" description="Helical" evidence="2">
    <location>
        <begin position="185"/>
        <end position="209"/>
    </location>
</feature>
<organism evidence="3 4">
    <name type="scientific">Mycoplasmopsis equigenitalium</name>
    <dbReference type="NCBI Taxonomy" id="114883"/>
    <lineage>
        <taxon>Bacteria</taxon>
        <taxon>Bacillati</taxon>
        <taxon>Mycoplasmatota</taxon>
        <taxon>Mycoplasmoidales</taxon>
        <taxon>Metamycoplasmataceae</taxon>
        <taxon>Mycoplasmopsis</taxon>
    </lineage>
</organism>
<keyword evidence="2" id="KW-0812">Transmembrane</keyword>
<dbReference type="Proteomes" id="UP001059576">
    <property type="component" value="Chromosome"/>
</dbReference>
<feature type="transmembrane region" description="Helical" evidence="2">
    <location>
        <begin position="229"/>
        <end position="248"/>
    </location>
</feature>
<reference evidence="3" key="1">
    <citation type="submission" date="2022-07" db="EMBL/GenBank/DDBJ databases">
        <title>Complete genome of Mycoplasma equigenitalium type strain T37.</title>
        <authorList>
            <person name="Spergser J."/>
        </authorList>
    </citation>
    <scope>NUCLEOTIDE SEQUENCE</scope>
    <source>
        <strain evidence="3">T37</strain>
    </source>
</reference>
<accession>A0ABY5J2A0</accession>
<feature type="transmembrane region" description="Helical" evidence="2">
    <location>
        <begin position="260"/>
        <end position="282"/>
    </location>
</feature>
<feature type="transmembrane region" description="Helical" evidence="2">
    <location>
        <begin position="21"/>
        <end position="44"/>
    </location>
</feature>
<keyword evidence="4" id="KW-1185">Reference proteome</keyword>
<protein>
    <submittedName>
        <fullName evidence="3">ECF transporter S component</fullName>
    </submittedName>
</protein>
<dbReference type="Gene3D" id="1.10.1760.20">
    <property type="match status" value="1"/>
</dbReference>
<evidence type="ECO:0000256" key="1">
    <source>
        <dbReference type="SAM" id="Coils"/>
    </source>
</evidence>
<feature type="transmembrane region" description="Helical" evidence="2">
    <location>
        <begin position="101"/>
        <end position="120"/>
    </location>
</feature>
<proteinExistence type="predicted"/>
<name>A0ABY5J2A0_9BACT</name>
<keyword evidence="2" id="KW-1133">Transmembrane helix</keyword>
<evidence type="ECO:0000313" key="4">
    <source>
        <dbReference type="Proteomes" id="UP001059576"/>
    </source>
</evidence>
<feature type="transmembrane region" description="Helical" evidence="2">
    <location>
        <begin position="294"/>
        <end position="320"/>
    </location>
</feature>